<dbReference type="EMBL" id="SKBQ01000003">
    <property type="protein sequence ID" value="TPX12561.1"/>
    <property type="molecule type" value="Genomic_DNA"/>
</dbReference>
<feature type="compositionally biased region" description="Basic and acidic residues" evidence="7">
    <location>
        <begin position="11"/>
        <end position="20"/>
    </location>
</feature>
<keyword evidence="4" id="KW-0547">Nucleotide-binding</keyword>
<keyword evidence="3" id="KW-0808">Transferase</keyword>
<evidence type="ECO:0000256" key="2">
    <source>
        <dbReference type="ARBA" id="ARBA00022527"/>
    </source>
</evidence>
<dbReference type="Pfam" id="PF00069">
    <property type="entry name" value="Pkinase"/>
    <property type="match status" value="1"/>
</dbReference>
<dbReference type="FunCoup" id="A0A507B6A5">
    <property type="interactions" value="781"/>
</dbReference>
<keyword evidence="2" id="KW-0723">Serine/threonine-protein kinase</keyword>
<dbReference type="GO" id="GO:0005634">
    <property type="term" value="C:nucleus"/>
    <property type="evidence" value="ECO:0007669"/>
    <property type="project" value="TreeGrafter"/>
</dbReference>
<keyword evidence="5" id="KW-0418">Kinase</keyword>
<dbReference type="InterPro" id="IPR008271">
    <property type="entry name" value="Ser/Thr_kinase_AS"/>
</dbReference>
<dbReference type="GO" id="GO:0004674">
    <property type="term" value="F:protein serine/threonine kinase activity"/>
    <property type="evidence" value="ECO:0007669"/>
    <property type="project" value="UniProtKB-KW"/>
</dbReference>
<feature type="region of interest" description="Disordered" evidence="7">
    <location>
        <begin position="1"/>
        <end position="80"/>
    </location>
</feature>
<dbReference type="EC" id="2.7.11.1" evidence="1"/>
<comment type="caution">
    <text evidence="9">The sequence shown here is derived from an EMBL/GenBank/DDBJ whole genome shotgun (WGS) entry which is preliminary data.</text>
</comment>
<gene>
    <name evidence="9" type="ORF">E0L32_000738</name>
</gene>
<dbReference type="PROSITE" id="PS00108">
    <property type="entry name" value="PROTEIN_KINASE_ST"/>
    <property type="match status" value="1"/>
</dbReference>
<dbReference type="CDD" id="cd14019">
    <property type="entry name" value="STKc_Cdc7"/>
    <property type="match status" value="1"/>
</dbReference>
<dbReference type="PANTHER" id="PTHR44167:SF23">
    <property type="entry name" value="CDC7 KINASE, ISOFORM A-RELATED"/>
    <property type="match status" value="1"/>
</dbReference>
<dbReference type="PROSITE" id="PS50011">
    <property type="entry name" value="PROTEIN_KINASE_DOM"/>
    <property type="match status" value="1"/>
</dbReference>
<sequence>MAAAVTRRRRAESFDIHEDVPSTEETEMQTDAVRQSEAYTDEQQPEDDEQQQQQQHQRQQHEEQEPEEDDDASESSDDDSIDQNVQYDMEKLQDTFPGFLHKYRLIKRIGEGRSQLIVLSHSNTPADISDQGTFSTVYKAQDLQYERFDNSWDLEKDNDKWTPPPIKRFTEPTRSPSLDSRHSGGRQTSQQPQQRRKPKYVAIKKIYVTSSPHRILNELELLHDLRNCDSVCPLITAFRHTDQVVAILPYFRHRDFRDYFRKMTVPDMAIYLRSLFTALSAVHAQGILHRDIKPTNFLYDPDAKRGVLVDFGLAEREGSESKPCLCHEDAQTRKAKLRAAYVPSAPHNGYPKNDTRPSRRANRAGTRGFRAPEVLFKCTEQTTKIDIWSVGVILLTILSRRFPFFNSADDVEAMIEIATIFGSRRMRAAGHLHGCMFDTTIPTIGSQGFTLERIILWSTCRIDSGQPLNDEEKLAVHFLERCLELDPSRRISAEEALEHEFLRDKSLSAELEDDDEMDMVAV</sequence>
<feature type="compositionally biased region" description="Acidic residues" evidence="7">
    <location>
        <begin position="39"/>
        <end position="50"/>
    </location>
</feature>
<keyword evidence="6" id="KW-0067">ATP-binding</keyword>
<dbReference type="GO" id="GO:0044773">
    <property type="term" value="P:mitotic DNA damage checkpoint signaling"/>
    <property type="evidence" value="ECO:0007669"/>
    <property type="project" value="TreeGrafter"/>
</dbReference>
<evidence type="ECO:0000256" key="3">
    <source>
        <dbReference type="ARBA" id="ARBA00022679"/>
    </source>
</evidence>
<evidence type="ECO:0000256" key="1">
    <source>
        <dbReference type="ARBA" id="ARBA00012513"/>
    </source>
</evidence>
<dbReference type="STRING" id="1093900.A0A507B6A5"/>
<keyword evidence="10" id="KW-1185">Reference proteome</keyword>
<feature type="compositionally biased region" description="Basic residues" evidence="7">
    <location>
        <begin position="1"/>
        <end position="10"/>
    </location>
</feature>
<dbReference type="SUPFAM" id="SSF56112">
    <property type="entry name" value="Protein kinase-like (PK-like)"/>
    <property type="match status" value="1"/>
</dbReference>
<evidence type="ECO:0000256" key="7">
    <source>
        <dbReference type="SAM" id="MobiDB-lite"/>
    </source>
</evidence>
<dbReference type="RefSeq" id="XP_030994272.1">
    <property type="nucleotide sequence ID" value="XM_031142122.1"/>
</dbReference>
<evidence type="ECO:0000256" key="4">
    <source>
        <dbReference type="ARBA" id="ARBA00022741"/>
    </source>
</evidence>
<dbReference type="Gene3D" id="1.10.510.10">
    <property type="entry name" value="Transferase(Phosphotransferase) domain 1"/>
    <property type="match status" value="1"/>
</dbReference>
<dbReference type="Gene3D" id="3.30.200.20">
    <property type="entry name" value="Phosphorylase Kinase, domain 1"/>
    <property type="match status" value="1"/>
</dbReference>
<evidence type="ECO:0000256" key="6">
    <source>
        <dbReference type="ARBA" id="ARBA00022840"/>
    </source>
</evidence>
<feature type="domain" description="Protein kinase" evidence="8">
    <location>
        <begin position="123"/>
        <end position="502"/>
    </location>
</feature>
<dbReference type="AlphaFoldDB" id="A0A507B6A5"/>
<dbReference type="GeneID" id="41968185"/>
<organism evidence="9 10">
    <name type="scientific">Thyridium curvatum</name>
    <dbReference type="NCBI Taxonomy" id="1093900"/>
    <lineage>
        <taxon>Eukaryota</taxon>
        <taxon>Fungi</taxon>
        <taxon>Dikarya</taxon>
        <taxon>Ascomycota</taxon>
        <taxon>Pezizomycotina</taxon>
        <taxon>Sordariomycetes</taxon>
        <taxon>Sordariomycetidae</taxon>
        <taxon>Thyridiales</taxon>
        <taxon>Thyridiaceae</taxon>
        <taxon>Thyridium</taxon>
    </lineage>
</organism>
<dbReference type="InParanoid" id="A0A507B6A5"/>
<feature type="region of interest" description="Disordered" evidence="7">
    <location>
        <begin position="154"/>
        <end position="198"/>
    </location>
</feature>
<reference evidence="9 10" key="1">
    <citation type="submission" date="2019-06" db="EMBL/GenBank/DDBJ databases">
        <title>Draft genome sequence of the filamentous fungus Phialemoniopsis curvata isolated from diesel fuel.</title>
        <authorList>
            <person name="Varaljay V.A."/>
            <person name="Lyon W.J."/>
            <person name="Crouch A.L."/>
            <person name="Drake C.E."/>
            <person name="Hollomon J.M."/>
            <person name="Nadeau L.J."/>
            <person name="Nunn H.S."/>
            <person name="Stevenson B.S."/>
            <person name="Bojanowski C.L."/>
            <person name="Crookes-Goodson W.J."/>
        </authorList>
    </citation>
    <scope>NUCLEOTIDE SEQUENCE [LARGE SCALE GENOMIC DNA]</scope>
    <source>
        <strain evidence="9 10">D216</strain>
    </source>
</reference>
<dbReference type="Proteomes" id="UP000319257">
    <property type="component" value="Unassembled WGS sequence"/>
</dbReference>
<proteinExistence type="predicted"/>
<evidence type="ECO:0000313" key="10">
    <source>
        <dbReference type="Proteomes" id="UP000319257"/>
    </source>
</evidence>
<evidence type="ECO:0000313" key="9">
    <source>
        <dbReference type="EMBL" id="TPX12561.1"/>
    </source>
</evidence>
<dbReference type="SMART" id="SM00220">
    <property type="entry name" value="S_TKc"/>
    <property type="match status" value="1"/>
</dbReference>
<dbReference type="GO" id="GO:0005524">
    <property type="term" value="F:ATP binding"/>
    <property type="evidence" value="ECO:0007669"/>
    <property type="project" value="UniProtKB-KW"/>
</dbReference>
<dbReference type="OrthoDB" id="10020333at2759"/>
<evidence type="ECO:0000259" key="8">
    <source>
        <dbReference type="PROSITE" id="PS50011"/>
    </source>
</evidence>
<feature type="compositionally biased region" description="Acidic residues" evidence="7">
    <location>
        <begin position="64"/>
        <end position="80"/>
    </location>
</feature>
<dbReference type="PANTHER" id="PTHR44167">
    <property type="entry name" value="OVARIAN-SPECIFIC SERINE/THREONINE-PROTEIN KINASE LOK-RELATED"/>
    <property type="match status" value="1"/>
</dbReference>
<accession>A0A507B6A5</accession>
<protein>
    <recommendedName>
        <fullName evidence="1">non-specific serine/threonine protein kinase</fullName>
        <ecNumber evidence="1">2.7.11.1</ecNumber>
    </recommendedName>
</protein>
<name>A0A507B6A5_9PEZI</name>
<dbReference type="InterPro" id="IPR011009">
    <property type="entry name" value="Kinase-like_dom_sf"/>
</dbReference>
<dbReference type="InterPro" id="IPR000719">
    <property type="entry name" value="Prot_kinase_dom"/>
</dbReference>
<evidence type="ECO:0000256" key="5">
    <source>
        <dbReference type="ARBA" id="ARBA00022777"/>
    </source>
</evidence>